<sequence length="155" mass="18067">QPPKIKSFINSVTAVPLDQIQEPLSCFHWDFDDKGDFHHWVDLFNHFDTYFEKHIKARKDLHVEQQDSEDESTPPLPKDALLQILRVIRVVLDNCTNIHFFTSYEHLSLLLASTDTDVVEACLQTLASFFKRQNDIYFIRDASLNSKLFSLAQGW</sequence>
<name>A0A8D9DRM4_BRACM</name>
<feature type="non-terminal residue" evidence="2">
    <location>
        <position position="155"/>
    </location>
</feature>
<dbReference type="AlphaFoldDB" id="A0A8D9DRM4"/>
<organism evidence="2 3">
    <name type="scientific">Brassica campestris</name>
    <name type="common">Field mustard</name>
    <dbReference type="NCBI Taxonomy" id="3711"/>
    <lineage>
        <taxon>Eukaryota</taxon>
        <taxon>Viridiplantae</taxon>
        <taxon>Streptophyta</taxon>
        <taxon>Embryophyta</taxon>
        <taxon>Tracheophyta</taxon>
        <taxon>Spermatophyta</taxon>
        <taxon>Magnoliopsida</taxon>
        <taxon>eudicotyledons</taxon>
        <taxon>Gunneridae</taxon>
        <taxon>Pentapetalae</taxon>
        <taxon>rosids</taxon>
        <taxon>malvids</taxon>
        <taxon>Brassicales</taxon>
        <taxon>Brassicaceae</taxon>
        <taxon>Brassiceae</taxon>
        <taxon>Brassica</taxon>
    </lineage>
</organism>
<accession>A0A8D9DRM4</accession>
<feature type="domain" description="DUF908" evidence="1">
    <location>
        <begin position="79"/>
        <end position="135"/>
    </location>
</feature>
<dbReference type="Pfam" id="PF06012">
    <property type="entry name" value="DUF908"/>
    <property type="match status" value="1"/>
</dbReference>
<dbReference type="Proteomes" id="UP000694005">
    <property type="component" value="Chromosome A05"/>
</dbReference>
<dbReference type="InterPro" id="IPR010309">
    <property type="entry name" value="E3_Ub_ligase_DUF908"/>
</dbReference>
<reference evidence="2 3" key="1">
    <citation type="submission" date="2021-07" db="EMBL/GenBank/DDBJ databases">
        <authorList>
            <consortium name="Genoscope - CEA"/>
            <person name="William W."/>
        </authorList>
    </citation>
    <scope>NUCLEOTIDE SEQUENCE [LARGE SCALE GENOMIC DNA]</scope>
</reference>
<evidence type="ECO:0000313" key="2">
    <source>
        <dbReference type="EMBL" id="CAG7878544.1"/>
    </source>
</evidence>
<proteinExistence type="predicted"/>
<evidence type="ECO:0000313" key="3">
    <source>
        <dbReference type="Proteomes" id="UP000694005"/>
    </source>
</evidence>
<dbReference type="EMBL" id="LS974621">
    <property type="protein sequence ID" value="CAG7878544.1"/>
    <property type="molecule type" value="Genomic_DNA"/>
</dbReference>
<protein>
    <recommendedName>
        <fullName evidence="1">DUF908 domain-containing protein</fullName>
    </recommendedName>
</protein>
<gene>
    <name evidence="2" type="ORF">BRAPAZ1V2_A05P50650.2</name>
</gene>
<feature type="non-terminal residue" evidence="2">
    <location>
        <position position="1"/>
    </location>
</feature>
<evidence type="ECO:0000259" key="1">
    <source>
        <dbReference type="Pfam" id="PF06012"/>
    </source>
</evidence>
<dbReference type="Gramene" id="A05p50650.2_BraZ1">
    <property type="protein sequence ID" value="A05p50650.2_BraZ1.CDS"/>
    <property type="gene ID" value="A05g50650.2_BraZ1"/>
</dbReference>